<proteinExistence type="predicted"/>
<dbReference type="PATRIC" id="fig|1305731.5.peg.6"/>
<name>A0A0N8KKR7_9GAMM</name>
<organism evidence="1 2">
    <name type="scientific">Marinobacter excellens HL-55</name>
    <dbReference type="NCBI Taxonomy" id="1305731"/>
    <lineage>
        <taxon>Bacteria</taxon>
        <taxon>Pseudomonadati</taxon>
        <taxon>Pseudomonadota</taxon>
        <taxon>Gammaproteobacteria</taxon>
        <taxon>Pseudomonadales</taxon>
        <taxon>Marinobacteraceae</taxon>
        <taxon>Marinobacter</taxon>
    </lineage>
</organism>
<sequence>MDKPSVKPGEWIKVSGNDCVVTHVYEEGSPFGTGIVVFNPKKPTTHDFDWDGEHWFFPKRPDFGGYAQESDPYVRQLKRGRYS</sequence>
<dbReference type="AlphaFoldDB" id="A0A0N8KKR7"/>
<gene>
    <name evidence="1" type="ORF">HLUCCX14_08355</name>
</gene>
<accession>A0A0N8KKR7</accession>
<dbReference type="EMBL" id="LJZQ01000010">
    <property type="protein sequence ID" value="KPQ28890.1"/>
    <property type="molecule type" value="Genomic_DNA"/>
</dbReference>
<evidence type="ECO:0000313" key="1">
    <source>
        <dbReference type="EMBL" id="KPQ28890.1"/>
    </source>
</evidence>
<reference evidence="1 2" key="1">
    <citation type="submission" date="2015-09" db="EMBL/GenBank/DDBJ databases">
        <title>Identification and resolution of microdiversity through metagenomic sequencing of parallel consortia.</title>
        <authorList>
            <person name="Nelson W.C."/>
            <person name="Romine M.F."/>
            <person name="Lindemann S.R."/>
        </authorList>
    </citation>
    <scope>NUCLEOTIDE SEQUENCE [LARGE SCALE GENOMIC DNA]</scope>
    <source>
        <strain evidence="1">HL-55</strain>
    </source>
</reference>
<evidence type="ECO:0000313" key="2">
    <source>
        <dbReference type="Proteomes" id="UP000050416"/>
    </source>
</evidence>
<dbReference type="STRING" id="1305731.GCA_000934705_03056"/>
<comment type="caution">
    <text evidence="1">The sequence shown here is derived from an EMBL/GenBank/DDBJ whole genome shotgun (WGS) entry which is preliminary data.</text>
</comment>
<dbReference type="OrthoDB" id="6401606at2"/>
<protein>
    <submittedName>
        <fullName evidence="1">Uncharacterized protein</fullName>
    </submittedName>
</protein>
<dbReference type="Proteomes" id="UP000050416">
    <property type="component" value="Unassembled WGS sequence"/>
</dbReference>